<dbReference type="Gene3D" id="2.60.20.10">
    <property type="entry name" value="Crystallins"/>
    <property type="match status" value="2"/>
</dbReference>
<evidence type="ECO:0000313" key="6">
    <source>
        <dbReference type="EMBL" id="QHT25116.1"/>
    </source>
</evidence>
<dbReference type="AlphaFoldDB" id="A0A6C0E7G5"/>
<feature type="domain" description="Beta/gamma crystallin 'Greek key'" evidence="5">
    <location>
        <begin position="194"/>
        <end position="274"/>
    </location>
</feature>
<dbReference type="InterPro" id="IPR001064">
    <property type="entry name" value="Beta/gamma_crystallin"/>
</dbReference>
<keyword evidence="2" id="KW-0677">Repeat</keyword>
<evidence type="ECO:0000256" key="3">
    <source>
        <dbReference type="SAM" id="MobiDB-lite"/>
    </source>
</evidence>
<reference evidence="6" key="1">
    <citation type="journal article" date="2020" name="Nature">
        <title>Giant virus diversity and host interactions through global metagenomics.</title>
        <authorList>
            <person name="Schulz F."/>
            <person name="Roux S."/>
            <person name="Paez-Espino D."/>
            <person name="Jungbluth S."/>
            <person name="Walsh D.A."/>
            <person name="Denef V.J."/>
            <person name="McMahon K.D."/>
            <person name="Konstantinidis K.T."/>
            <person name="Eloe-Fadrosh E.A."/>
            <person name="Kyrpides N.C."/>
            <person name="Woyke T."/>
        </authorList>
    </citation>
    <scope>NUCLEOTIDE SEQUENCE</scope>
    <source>
        <strain evidence="6">GVMAG-M-3300023179-150</strain>
    </source>
</reference>
<dbReference type="SUPFAM" id="SSF49695">
    <property type="entry name" value="gamma-Crystallin-like"/>
    <property type="match status" value="2"/>
</dbReference>
<dbReference type="InterPro" id="IPR011024">
    <property type="entry name" value="G_crystallin-like"/>
</dbReference>
<keyword evidence="4" id="KW-1133">Transmembrane helix</keyword>
<keyword evidence="4" id="KW-0812">Transmembrane</keyword>
<dbReference type="SMART" id="SM00247">
    <property type="entry name" value="XTALbg"/>
    <property type="match status" value="1"/>
</dbReference>
<feature type="transmembrane region" description="Helical" evidence="4">
    <location>
        <begin position="87"/>
        <end position="109"/>
    </location>
</feature>
<accession>A0A6C0E7G5</accession>
<feature type="transmembrane region" description="Helical" evidence="4">
    <location>
        <begin position="54"/>
        <end position="75"/>
    </location>
</feature>
<evidence type="ECO:0000256" key="4">
    <source>
        <dbReference type="SAM" id="Phobius"/>
    </source>
</evidence>
<dbReference type="Pfam" id="PF00030">
    <property type="entry name" value="Crystall"/>
    <property type="match status" value="1"/>
</dbReference>
<keyword evidence="4" id="KW-0472">Membrane</keyword>
<proteinExistence type="inferred from homology"/>
<dbReference type="EMBL" id="MN739756">
    <property type="protein sequence ID" value="QHT25116.1"/>
    <property type="molecule type" value="Genomic_DNA"/>
</dbReference>
<evidence type="ECO:0000256" key="1">
    <source>
        <dbReference type="ARBA" id="ARBA00009646"/>
    </source>
</evidence>
<evidence type="ECO:0000256" key="2">
    <source>
        <dbReference type="ARBA" id="ARBA00022737"/>
    </source>
</evidence>
<name>A0A6C0E7G5_9ZZZZ</name>
<organism evidence="6">
    <name type="scientific">viral metagenome</name>
    <dbReference type="NCBI Taxonomy" id="1070528"/>
    <lineage>
        <taxon>unclassified sequences</taxon>
        <taxon>metagenomes</taxon>
        <taxon>organismal metagenomes</taxon>
    </lineage>
</organism>
<feature type="region of interest" description="Disordered" evidence="3">
    <location>
        <begin position="1"/>
        <end position="24"/>
    </location>
</feature>
<sequence>MSNSKDKEKGKNENKVKSKVKSKDKELNDVLSKEIQYNTSNSNIQGFFATVAKYHYQTILFCVAIIIFIIILREANSRLLFPESRSLLNWFGFLVIANLMITYLIMITYRQVKNQQGLPGPSGYQGAFGDQGYSQNCGVCETDVRTMELPFEEPVIKQPVLDEKLDLKPRGDLIPAKEPPKITFSTGKIPMSSVVHMWQHSSFRGNKYSFEEGNYPTLDKSQNNRISSLIVPENYWTTLFQDSLYRGRSVTFFEGRHRYVGNYINDRVSSVKVYKKPIDNAVLFDGFNWRGRQLWISSKNNTLNNFNKKVKAIYVPNEYTLKVYDKINLTGRYKKFKSGTYTNITNLKWDSDPNIKLGTNIYSCILEKST</sequence>
<evidence type="ECO:0000259" key="5">
    <source>
        <dbReference type="SMART" id="SM00247"/>
    </source>
</evidence>
<comment type="similarity">
    <text evidence="1">Belongs to the beta/gamma-crystallin family.</text>
</comment>
<protein>
    <recommendedName>
        <fullName evidence="5">Beta/gamma crystallin 'Greek key' domain-containing protein</fullName>
    </recommendedName>
</protein>